<reference evidence="1 2" key="1">
    <citation type="journal article" date="2021" name="BMC Genomics">
        <title>Datura genome reveals duplications of psychoactive alkaloid biosynthetic genes and high mutation rate following tissue culture.</title>
        <authorList>
            <person name="Rajewski A."/>
            <person name="Carter-House D."/>
            <person name="Stajich J."/>
            <person name="Litt A."/>
        </authorList>
    </citation>
    <scope>NUCLEOTIDE SEQUENCE [LARGE SCALE GENOMIC DNA]</scope>
    <source>
        <strain evidence="1">AR-01</strain>
    </source>
</reference>
<proteinExistence type="predicted"/>
<accession>A0ABS8WWI6</accession>
<keyword evidence="2" id="KW-1185">Reference proteome</keyword>
<evidence type="ECO:0000313" key="2">
    <source>
        <dbReference type="Proteomes" id="UP000823775"/>
    </source>
</evidence>
<name>A0ABS8WWI6_DATST</name>
<comment type="caution">
    <text evidence="1">The sequence shown here is derived from an EMBL/GenBank/DDBJ whole genome shotgun (WGS) entry which is preliminary data.</text>
</comment>
<sequence length="123" mass="13733">MMNFNSKVPTTSPECDSMLDIRQSPNYQCQSTPTGKVSANSLNDPSNSIPINLNLTIRVLENGEFIEHLLADVGKVLFLDRSFNKKTRRSSANAKVQRDVTMLRIQSIWIGFGEEDNPNGEGM</sequence>
<dbReference type="EMBL" id="JACEIK010011838">
    <property type="protein sequence ID" value="MCE3215916.1"/>
    <property type="molecule type" value="Genomic_DNA"/>
</dbReference>
<organism evidence="1 2">
    <name type="scientific">Datura stramonium</name>
    <name type="common">Jimsonweed</name>
    <name type="synonym">Common thornapple</name>
    <dbReference type="NCBI Taxonomy" id="4076"/>
    <lineage>
        <taxon>Eukaryota</taxon>
        <taxon>Viridiplantae</taxon>
        <taxon>Streptophyta</taxon>
        <taxon>Embryophyta</taxon>
        <taxon>Tracheophyta</taxon>
        <taxon>Spermatophyta</taxon>
        <taxon>Magnoliopsida</taxon>
        <taxon>eudicotyledons</taxon>
        <taxon>Gunneridae</taxon>
        <taxon>Pentapetalae</taxon>
        <taxon>asterids</taxon>
        <taxon>lamiids</taxon>
        <taxon>Solanales</taxon>
        <taxon>Solanaceae</taxon>
        <taxon>Solanoideae</taxon>
        <taxon>Datureae</taxon>
        <taxon>Datura</taxon>
    </lineage>
</organism>
<protein>
    <submittedName>
        <fullName evidence="1">Uncharacterized protein</fullName>
    </submittedName>
</protein>
<dbReference type="Proteomes" id="UP000823775">
    <property type="component" value="Unassembled WGS sequence"/>
</dbReference>
<gene>
    <name evidence="1" type="ORF">HAX54_004079</name>
</gene>
<evidence type="ECO:0000313" key="1">
    <source>
        <dbReference type="EMBL" id="MCE3215916.1"/>
    </source>
</evidence>